<reference evidence="1 2" key="1">
    <citation type="submission" date="2016-09" db="EMBL/GenBank/DDBJ databases">
        <title>Extensive genetic diversity and differential bi-allelic expression allows diatom success in the polar Southern Ocean.</title>
        <authorList>
            <consortium name="DOE Joint Genome Institute"/>
            <person name="Mock T."/>
            <person name="Otillar R.P."/>
            <person name="Strauss J."/>
            <person name="Dupont C."/>
            <person name="Frickenhaus S."/>
            <person name="Maumus F."/>
            <person name="Mcmullan M."/>
            <person name="Sanges R."/>
            <person name="Schmutz J."/>
            <person name="Toseland A."/>
            <person name="Valas R."/>
            <person name="Veluchamy A."/>
            <person name="Ward B.J."/>
            <person name="Allen A."/>
            <person name="Barry K."/>
            <person name="Falciatore A."/>
            <person name="Ferrante M."/>
            <person name="Fortunato A.E."/>
            <person name="Gloeckner G."/>
            <person name="Gruber A."/>
            <person name="Hipkin R."/>
            <person name="Janech M."/>
            <person name="Kroth P."/>
            <person name="Leese F."/>
            <person name="Lindquist E."/>
            <person name="Lyon B.R."/>
            <person name="Martin J."/>
            <person name="Mayer C."/>
            <person name="Parker M."/>
            <person name="Quesneville H."/>
            <person name="Raymond J."/>
            <person name="Uhlig C."/>
            <person name="Valentin K.U."/>
            <person name="Worden A.Z."/>
            <person name="Armbrust E.V."/>
            <person name="Bowler C."/>
            <person name="Green B."/>
            <person name="Moulton V."/>
            <person name="Van Oosterhout C."/>
            <person name="Grigoriev I."/>
        </authorList>
    </citation>
    <scope>NUCLEOTIDE SEQUENCE [LARGE SCALE GENOMIC DNA]</scope>
    <source>
        <strain evidence="1 2">CCMP1102</strain>
    </source>
</reference>
<dbReference type="Proteomes" id="UP000095751">
    <property type="component" value="Unassembled WGS sequence"/>
</dbReference>
<evidence type="ECO:0000313" key="1">
    <source>
        <dbReference type="EMBL" id="OEU19348.1"/>
    </source>
</evidence>
<gene>
    <name evidence="1" type="ORF">FRACYDRAFT_268002</name>
</gene>
<keyword evidence="2" id="KW-1185">Reference proteome</keyword>
<proteinExistence type="predicted"/>
<sequence length="201" mass="22385">MAMIQQTTQTVFFLYCVLFISTNSPSPLFFSVEALSAIKPSSRTAKQHSSRRDWLDYAGAGVVATVVAGTVFPQPSFASTAEYVTELESSLTKLQPIPNLLQEEKWDEVRTILKTPPVNKLWNLGESQNPVGKLAKETGNVELFEVKDELAYNLQMTDELTYNNVFVYFQPGNGKVKIKEPQDAVNMAVKQLESIIKEASS</sequence>
<evidence type="ECO:0000313" key="2">
    <source>
        <dbReference type="Proteomes" id="UP000095751"/>
    </source>
</evidence>
<dbReference type="AlphaFoldDB" id="A0A1E7FMF4"/>
<protein>
    <submittedName>
        <fullName evidence="1">Uncharacterized protein</fullName>
    </submittedName>
</protein>
<dbReference type="InParanoid" id="A0A1E7FMF4"/>
<dbReference type="KEGG" id="fcy:FRACYDRAFT_268002"/>
<dbReference type="EMBL" id="KV784355">
    <property type="protein sequence ID" value="OEU19348.1"/>
    <property type="molecule type" value="Genomic_DNA"/>
</dbReference>
<dbReference type="OrthoDB" id="10259368at2759"/>
<name>A0A1E7FMF4_9STRA</name>
<organism evidence="1 2">
    <name type="scientific">Fragilariopsis cylindrus CCMP1102</name>
    <dbReference type="NCBI Taxonomy" id="635003"/>
    <lineage>
        <taxon>Eukaryota</taxon>
        <taxon>Sar</taxon>
        <taxon>Stramenopiles</taxon>
        <taxon>Ochrophyta</taxon>
        <taxon>Bacillariophyta</taxon>
        <taxon>Bacillariophyceae</taxon>
        <taxon>Bacillariophycidae</taxon>
        <taxon>Bacillariales</taxon>
        <taxon>Bacillariaceae</taxon>
        <taxon>Fragilariopsis</taxon>
    </lineage>
</organism>
<accession>A0A1E7FMF4</accession>